<reference evidence="5" key="1">
    <citation type="submission" date="2022-08" db="EMBL/GenBank/DDBJ databases">
        <authorList>
            <person name="Deng Y."/>
            <person name="Han X.-F."/>
            <person name="Zhang Y.-Q."/>
        </authorList>
    </citation>
    <scope>NUCLEOTIDE SEQUENCE</scope>
    <source>
        <strain evidence="5">CPCC 203386</strain>
    </source>
</reference>
<gene>
    <name evidence="5" type="ORF">N1032_15385</name>
</gene>
<keyword evidence="2" id="KW-0238">DNA-binding</keyword>
<evidence type="ECO:0000313" key="5">
    <source>
        <dbReference type="EMBL" id="MCS5735128.1"/>
    </source>
</evidence>
<protein>
    <submittedName>
        <fullName evidence="5">Helix-turn-helix transcriptional regulator</fullName>
    </submittedName>
</protein>
<comment type="caution">
    <text evidence="5">The sequence shown here is derived from an EMBL/GenBank/DDBJ whole genome shotgun (WGS) entry which is preliminary data.</text>
</comment>
<evidence type="ECO:0000256" key="1">
    <source>
        <dbReference type="ARBA" id="ARBA00023015"/>
    </source>
</evidence>
<accession>A0ABT2H5E8</accession>
<name>A0ABT2H5E8_9MICO</name>
<keyword evidence="1" id="KW-0805">Transcription regulation</keyword>
<dbReference type="Gene3D" id="1.10.10.10">
    <property type="entry name" value="Winged helix-like DNA-binding domain superfamily/Winged helix DNA-binding domain"/>
    <property type="match status" value="1"/>
</dbReference>
<evidence type="ECO:0000313" key="6">
    <source>
        <dbReference type="Proteomes" id="UP001165586"/>
    </source>
</evidence>
<dbReference type="RefSeq" id="WP_259540036.1">
    <property type="nucleotide sequence ID" value="NZ_JANLCJ010000005.1"/>
</dbReference>
<dbReference type="InterPro" id="IPR036390">
    <property type="entry name" value="WH_DNA-bd_sf"/>
</dbReference>
<dbReference type="SUPFAM" id="SSF46785">
    <property type="entry name" value="Winged helix' DNA-binding domain"/>
    <property type="match status" value="1"/>
</dbReference>
<dbReference type="PROSITE" id="PS51118">
    <property type="entry name" value="HTH_HXLR"/>
    <property type="match status" value="1"/>
</dbReference>
<keyword evidence="3" id="KW-0804">Transcription</keyword>
<dbReference type="Pfam" id="PF01638">
    <property type="entry name" value="HxlR"/>
    <property type="match status" value="1"/>
</dbReference>
<dbReference type="EMBL" id="JANLCJ010000005">
    <property type="protein sequence ID" value="MCS5735128.1"/>
    <property type="molecule type" value="Genomic_DNA"/>
</dbReference>
<sequence length="162" mass="17948">MSTNAVVTTPANDAFCSIERTLGIVGERWTFLILREALTNGATRFADFIEVLGIAPNILTARLKTLVEAGVFKKREYREEGSRPRMSYHPTEAGRQLLVVLGALGQWGDDYIPPAAGVTQTRETASGRKRLRVGFVEDPAVLKDVDDIEFVRTPSHPRYAES</sequence>
<dbReference type="PANTHER" id="PTHR33204:SF18">
    <property type="entry name" value="TRANSCRIPTIONAL REGULATORY PROTEIN"/>
    <property type="match status" value="1"/>
</dbReference>
<evidence type="ECO:0000256" key="3">
    <source>
        <dbReference type="ARBA" id="ARBA00023163"/>
    </source>
</evidence>
<organism evidence="5 6">
    <name type="scientific">Herbiconiux daphne</name>
    <dbReference type="NCBI Taxonomy" id="2970914"/>
    <lineage>
        <taxon>Bacteria</taxon>
        <taxon>Bacillati</taxon>
        <taxon>Actinomycetota</taxon>
        <taxon>Actinomycetes</taxon>
        <taxon>Micrococcales</taxon>
        <taxon>Microbacteriaceae</taxon>
        <taxon>Herbiconiux</taxon>
    </lineage>
</organism>
<feature type="domain" description="HTH hxlR-type" evidence="4">
    <location>
        <begin position="16"/>
        <end position="116"/>
    </location>
</feature>
<dbReference type="InterPro" id="IPR036388">
    <property type="entry name" value="WH-like_DNA-bd_sf"/>
</dbReference>
<keyword evidence="6" id="KW-1185">Reference proteome</keyword>
<dbReference type="Proteomes" id="UP001165586">
    <property type="component" value="Unassembled WGS sequence"/>
</dbReference>
<dbReference type="PANTHER" id="PTHR33204">
    <property type="entry name" value="TRANSCRIPTIONAL REGULATOR, MARR FAMILY"/>
    <property type="match status" value="1"/>
</dbReference>
<evidence type="ECO:0000256" key="2">
    <source>
        <dbReference type="ARBA" id="ARBA00023125"/>
    </source>
</evidence>
<dbReference type="InterPro" id="IPR002577">
    <property type="entry name" value="HTH_HxlR"/>
</dbReference>
<proteinExistence type="predicted"/>
<evidence type="ECO:0000259" key="4">
    <source>
        <dbReference type="PROSITE" id="PS51118"/>
    </source>
</evidence>